<dbReference type="Proteomes" id="UP001454036">
    <property type="component" value="Unassembled WGS sequence"/>
</dbReference>
<protein>
    <submittedName>
        <fullName evidence="1">Uncharacterized protein</fullName>
    </submittedName>
</protein>
<dbReference type="EMBL" id="BAABME010019373">
    <property type="protein sequence ID" value="GAA0156979.1"/>
    <property type="molecule type" value="Genomic_DNA"/>
</dbReference>
<dbReference type="PANTHER" id="PTHR31972:SF2">
    <property type="entry name" value="DUF868 FAMILY PROTEIN (DUF868)"/>
    <property type="match status" value="1"/>
</dbReference>
<dbReference type="PANTHER" id="PTHR31972">
    <property type="entry name" value="EXPRESSED PROTEIN"/>
    <property type="match status" value="1"/>
</dbReference>
<keyword evidence="2" id="KW-1185">Reference proteome</keyword>
<accession>A0AAV3PYT2</accession>
<sequence length="314" mass="36320">MAYRLSRRSQSISYLEMTLGQRITKDHVTSNKMAQSSVTCVYQTHIGGYWRNITVHWTKNLMNHCVALCVDSTVDIFQPSTCKIELKPWHFWSKKGYKTFEVDGNQLEAYWDLRSSKFSSGSPEPISDFYIALVSEEEVVLLLGDYKDKVFKKTKARPAIVDSVLFYKKEHVFSKKSFSTRAKFDHRKKEHDIIVESSTTGPRDPEMWISIDGIVLIHIQNLHWKFRGNQTVLVNKQSVQVFWDVYAWLFCTPGPSHGLFIFQPLRTMDLDSDGEESSSKGGDSLCSDETWYFSTQSHSKASPFCLFLYAWKIE</sequence>
<comment type="caution">
    <text evidence="1">The sequence shown here is derived from an EMBL/GenBank/DDBJ whole genome shotgun (WGS) entry which is preliminary data.</text>
</comment>
<reference evidence="1 2" key="1">
    <citation type="submission" date="2024-01" db="EMBL/GenBank/DDBJ databases">
        <title>The complete chloroplast genome sequence of Lithospermum erythrorhizon: insights into the phylogenetic relationship among Boraginaceae species and the maternal lineages of purple gromwells.</title>
        <authorList>
            <person name="Okada T."/>
            <person name="Watanabe K."/>
        </authorList>
    </citation>
    <scope>NUCLEOTIDE SEQUENCE [LARGE SCALE GENOMIC DNA]</scope>
</reference>
<evidence type="ECO:0000313" key="1">
    <source>
        <dbReference type="EMBL" id="GAA0156979.1"/>
    </source>
</evidence>
<dbReference type="InterPro" id="IPR008586">
    <property type="entry name" value="DUF868_pln"/>
</dbReference>
<name>A0AAV3PYT2_LITER</name>
<dbReference type="AlphaFoldDB" id="A0AAV3PYT2"/>
<organism evidence="1 2">
    <name type="scientific">Lithospermum erythrorhizon</name>
    <name type="common">Purple gromwell</name>
    <name type="synonym">Lithospermum officinale var. erythrorhizon</name>
    <dbReference type="NCBI Taxonomy" id="34254"/>
    <lineage>
        <taxon>Eukaryota</taxon>
        <taxon>Viridiplantae</taxon>
        <taxon>Streptophyta</taxon>
        <taxon>Embryophyta</taxon>
        <taxon>Tracheophyta</taxon>
        <taxon>Spermatophyta</taxon>
        <taxon>Magnoliopsida</taxon>
        <taxon>eudicotyledons</taxon>
        <taxon>Gunneridae</taxon>
        <taxon>Pentapetalae</taxon>
        <taxon>asterids</taxon>
        <taxon>lamiids</taxon>
        <taxon>Boraginales</taxon>
        <taxon>Boraginaceae</taxon>
        <taxon>Boraginoideae</taxon>
        <taxon>Lithospermeae</taxon>
        <taxon>Lithospermum</taxon>
    </lineage>
</organism>
<dbReference type="Pfam" id="PF05910">
    <property type="entry name" value="DUF868"/>
    <property type="match status" value="1"/>
</dbReference>
<evidence type="ECO:0000313" key="2">
    <source>
        <dbReference type="Proteomes" id="UP001454036"/>
    </source>
</evidence>
<gene>
    <name evidence="1" type="ORF">LIER_38384</name>
</gene>
<proteinExistence type="predicted"/>